<accession>A0A0P1BBA2</accession>
<protein>
    <submittedName>
        <fullName evidence="1">Uncharacterized protein</fullName>
    </submittedName>
</protein>
<dbReference type="EMBL" id="CCYA01000206">
    <property type="protein sequence ID" value="CEH13251.1"/>
    <property type="molecule type" value="Genomic_DNA"/>
</dbReference>
<dbReference type="AlphaFoldDB" id="A0A0P1BBA2"/>
<dbReference type="Proteomes" id="UP000054845">
    <property type="component" value="Unassembled WGS sequence"/>
</dbReference>
<name>A0A0P1BBA2_9BASI</name>
<sequence>MTGAKLLFSGLSISHASSSSASPNHVCKSILKFANLGGGASGGKYCGTYGNPKAAPVRRGSVHFHDRSRGMD</sequence>
<keyword evidence="2" id="KW-1185">Reference proteome</keyword>
<reference evidence="2" key="1">
    <citation type="submission" date="2014-09" db="EMBL/GenBank/DDBJ databases">
        <authorList>
            <person name="Sharma Rahul"/>
            <person name="Thines Marco"/>
        </authorList>
    </citation>
    <scope>NUCLEOTIDE SEQUENCE [LARGE SCALE GENOMIC DNA]</scope>
</reference>
<organism evidence="1 2">
    <name type="scientific">Ceraceosorus bombacis</name>
    <dbReference type="NCBI Taxonomy" id="401625"/>
    <lineage>
        <taxon>Eukaryota</taxon>
        <taxon>Fungi</taxon>
        <taxon>Dikarya</taxon>
        <taxon>Basidiomycota</taxon>
        <taxon>Ustilaginomycotina</taxon>
        <taxon>Exobasidiomycetes</taxon>
        <taxon>Ceraceosorales</taxon>
        <taxon>Ceraceosoraceae</taxon>
        <taxon>Ceraceosorus</taxon>
    </lineage>
</organism>
<evidence type="ECO:0000313" key="2">
    <source>
        <dbReference type="Proteomes" id="UP000054845"/>
    </source>
</evidence>
<proteinExistence type="predicted"/>
<evidence type="ECO:0000313" key="1">
    <source>
        <dbReference type="EMBL" id="CEH13251.1"/>
    </source>
</evidence>